<dbReference type="EMBL" id="DUAV01000021">
    <property type="protein sequence ID" value="HIG63315.1"/>
    <property type="molecule type" value="Genomic_DNA"/>
</dbReference>
<dbReference type="Pfam" id="PF18911">
    <property type="entry name" value="PKD_4"/>
    <property type="match status" value="1"/>
</dbReference>
<dbReference type="SUPFAM" id="SSF49299">
    <property type="entry name" value="PKD domain"/>
    <property type="match status" value="2"/>
</dbReference>
<dbReference type="SMART" id="SM00564">
    <property type="entry name" value="PQQ"/>
    <property type="match status" value="4"/>
</dbReference>
<dbReference type="InterPro" id="IPR001680">
    <property type="entry name" value="WD40_rpt"/>
</dbReference>
<dbReference type="AlphaFoldDB" id="A0A7C7ZD45"/>
<dbReference type="PROSITE" id="PS50082">
    <property type="entry name" value="WD_REPEATS_2"/>
    <property type="match status" value="1"/>
</dbReference>
<dbReference type="Pfam" id="PF13360">
    <property type="entry name" value="PQQ_2"/>
    <property type="match status" value="1"/>
</dbReference>
<accession>A0A7C7ZD45</accession>
<evidence type="ECO:0000259" key="1">
    <source>
        <dbReference type="PROSITE" id="PS50093"/>
    </source>
</evidence>
<dbReference type="SUPFAM" id="SSF50998">
    <property type="entry name" value="Quinoprotein alcohol dehydrogenase-like"/>
    <property type="match status" value="1"/>
</dbReference>
<dbReference type="Proteomes" id="UP000589516">
    <property type="component" value="Unassembled WGS sequence"/>
</dbReference>
<dbReference type="PROSITE" id="PS50093">
    <property type="entry name" value="PKD"/>
    <property type="match status" value="1"/>
</dbReference>
<dbReference type="InterPro" id="IPR036322">
    <property type="entry name" value="WD40_repeat_dom_sf"/>
</dbReference>
<reference evidence="3" key="1">
    <citation type="journal article" date="2019" name="bioRxiv">
        <title>Genome diversification in globally distributed novel marine Proteobacteria is linked to environmental adaptation.</title>
        <authorList>
            <person name="Zhou Z."/>
            <person name="Tran P.Q."/>
            <person name="Kieft K."/>
            <person name="Anantharaman K."/>
        </authorList>
    </citation>
    <scope>NUCLEOTIDE SEQUENCE [LARGE SCALE GENOMIC DNA]</scope>
</reference>
<dbReference type="CDD" id="cd00146">
    <property type="entry name" value="PKD"/>
    <property type="match status" value="1"/>
</dbReference>
<organism evidence="2 3">
    <name type="scientific">Marine Group III euryarchaeote</name>
    <dbReference type="NCBI Taxonomy" id="2173149"/>
    <lineage>
        <taxon>Archaea</taxon>
        <taxon>Methanobacteriati</taxon>
        <taxon>Thermoplasmatota</taxon>
        <taxon>Thermoplasmata</taxon>
        <taxon>Candidatus Thermoprofundales</taxon>
    </lineage>
</organism>
<sequence>MRPRPFLLLIAGFALALMAAGAAEANDPEWSYTTGDRVWSVAVSGDGEYIVAGSDDDSVYFFDRDSDTYLWNYSTGGDVRSVAISSDGEYIAAGSVDTQVYLFTKDSDLPLQIYSAGDRAVVSVSISADGEYIAAGSVDERVYLFDKDSSTPLWSYYAGNWVWSVSISADGEYLAAGSHRDVYLFNKDSSTPIWSYNTGSEVNSIAISADSEYIVAGSADDKVHLFARNSSTPLWSYDTGEDVSSVSISADGEYIVAGGFDGKIRLFDKDSSAPLWRYSTGDSVRSVAISADGGHLAGGSVDEMVYLFDSNSSTPLWSYTAGNDVFSVDISADGEYLAVGSRDENVYFFDKNIPPTATIESILPSPAYKLVQVNFSGSGTDSDGNVIAYQWTSSVDGELSNSSNFNTSSLSAGNHTISFRIQDNSGTWSNWDMFSLVVINAPPSASIDSINPSPARFDEEVSFSGSGTDSDGSVVTYQWVSNIDGNLSTDGAFSVTNLTTGTHQISFQVQDSDGVWSSWHTAELYVYPNAPPVGIIESIEPLTAEKGTSVSFSGAGSDSDGTVLVYLWESSIDGALSTEEDFSSSTLSLGNHTIIFSVQDNDGAWNINQGSLWIYALPTAIAGDDFTGEPGDTFQFDGQGTDDDGSIAKYEWDFEGDGVYRWSSTNSGNTTYVYNGEGTYTVTLRVTDDDGFTATDSRVITVSKAGGGGGDDGGGGIPAPSLAAAVAAVAVIALRRRR</sequence>
<gene>
    <name evidence="2" type="ORF">EYQ16_02200</name>
</gene>
<dbReference type="InterPro" id="IPR002372">
    <property type="entry name" value="PQQ_rpt_dom"/>
</dbReference>
<dbReference type="InterPro" id="IPR013783">
    <property type="entry name" value="Ig-like_fold"/>
</dbReference>
<protein>
    <submittedName>
        <fullName evidence="2">PKD domain-containing protein</fullName>
    </submittedName>
</protein>
<dbReference type="InterPro" id="IPR022409">
    <property type="entry name" value="PKD/Chitinase_dom"/>
</dbReference>
<dbReference type="InterPro" id="IPR011047">
    <property type="entry name" value="Quinoprotein_ADH-like_sf"/>
</dbReference>
<dbReference type="SMART" id="SM00089">
    <property type="entry name" value="PKD"/>
    <property type="match status" value="4"/>
</dbReference>
<dbReference type="Gene3D" id="2.60.40.10">
    <property type="entry name" value="Immunoglobulins"/>
    <property type="match status" value="4"/>
</dbReference>
<dbReference type="Pfam" id="PF00400">
    <property type="entry name" value="WD40"/>
    <property type="match status" value="2"/>
</dbReference>
<dbReference type="InterPro" id="IPR035986">
    <property type="entry name" value="PKD_dom_sf"/>
</dbReference>
<dbReference type="PANTHER" id="PTHR19879:SF9">
    <property type="entry name" value="TRANSCRIPTION INITIATION FACTOR TFIID SUBUNIT 5"/>
    <property type="match status" value="1"/>
</dbReference>
<comment type="caution">
    <text evidence="2">The sequence shown here is derived from an EMBL/GenBank/DDBJ whole genome shotgun (WGS) entry which is preliminary data.</text>
</comment>
<name>A0A7C7ZD45_9ARCH</name>
<proteinExistence type="predicted"/>
<dbReference type="SMART" id="SM00320">
    <property type="entry name" value="WD40"/>
    <property type="match status" value="8"/>
</dbReference>
<feature type="domain" description="PKD" evidence="1">
    <location>
        <begin position="617"/>
        <end position="709"/>
    </location>
</feature>
<dbReference type="InterPro" id="IPR015943">
    <property type="entry name" value="WD40/YVTN_repeat-like_dom_sf"/>
</dbReference>
<dbReference type="SUPFAM" id="SSF50978">
    <property type="entry name" value="WD40 repeat-like"/>
    <property type="match status" value="1"/>
</dbReference>
<dbReference type="PANTHER" id="PTHR19879">
    <property type="entry name" value="TRANSCRIPTION INITIATION FACTOR TFIID"/>
    <property type="match status" value="1"/>
</dbReference>
<dbReference type="InterPro" id="IPR018391">
    <property type="entry name" value="PQQ_b-propeller_rpt"/>
</dbReference>
<evidence type="ECO:0000313" key="3">
    <source>
        <dbReference type="Proteomes" id="UP000589516"/>
    </source>
</evidence>
<dbReference type="InterPro" id="IPR000601">
    <property type="entry name" value="PKD_dom"/>
</dbReference>
<evidence type="ECO:0000313" key="2">
    <source>
        <dbReference type="EMBL" id="HIG63315.1"/>
    </source>
</evidence>
<dbReference type="Gene3D" id="2.130.10.10">
    <property type="entry name" value="YVTN repeat-like/Quinoprotein amine dehydrogenase"/>
    <property type="match status" value="3"/>
</dbReference>